<reference evidence="2" key="1">
    <citation type="journal article" date="2022" name="Int. J. Mol. Sci.">
        <title>Draft Genome of Tanacetum Coccineum: Genomic Comparison of Closely Related Tanacetum-Family Plants.</title>
        <authorList>
            <person name="Yamashiro T."/>
            <person name="Shiraishi A."/>
            <person name="Nakayama K."/>
            <person name="Satake H."/>
        </authorList>
    </citation>
    <scope>NUCLEOTIDE SEQUENCE</scope>
</reference>
<proteinExistence type="predicted"/>
<dbReference type="CDD" id="cd01647">
    <property type="entry name" value="RT_LTR"/>
    <property type="match status" value="1"/>
</dbReference>
<dbReference type="Gene3D" id="3.30.70.270">
    <property type="match status" value="2"/>
</dbReference>
<dbReference type="InterPro" id="IPR043128">
    <property type="entry name" value="Rev_trsase/Diguanyl_cyclase"/>
</dbReference>
<keyword evidence="2" id="KW-0808">Transferase</keyword>
<organism evidence="2 3">
    <name type="scientific">Tanacetum coccineum</name>
    <dbReference type="NCBI Taxonomy" id="301880"/>
    <lineage>
        <taxon>Eukaryota</taxon>
        <taxon>Viridiplantae</taxon>
        <taxon>Streptophyta</taxon>
        <taxon>Embryophyta</taxon>
        <taxon>Tracheophyta</taxon>
        <taxon>Spermatophyta</taxon>
        <taxon>Magnoliopsida</taxon>
        <taxon>eudicotyledons</taxon>
        <taxon>Gunneridae</taxon>
        <taxon>Pentapetalae</taxon>
        <taxon>asterids</taxon>
        <taxon>campanulids</taxon>
        <taxon>Asterales</taxon>
        <taxon>Asteraceae</taxon>
        <taxon>Asteroideae</taxon>
        <taxon>Anthemideae</taxon>
        <taxon>Anthemidinae</taxon>
        <taxon>Tanacetum</taxon>
    </lineage>
</organism>
<name>A0ABQ4YTR0_9ASTR</name>
<dbReference type="InterPro" id="IPR021109">
    <property type="entry name" value="Peptidase_aspartic_dom_sf"/>
</dbReference>
<dbReference type="EMBL" id="BQNB010010735">
    <property type="protein sequence ID" value="GJS81259.1"/>
    <property type="molecule type" value="Genomic_DNA"/>
</dbReference>
<comment type="caution">
    <text evidence="2">The sequence shown here is derived from an EMBL/GenBank/DDBJ whole genome shotgun (WGS) entry which is preliminary data.</text>
</comment>
<dbReference type="Gene3D" id="3.10.10.10">
    <property type="entry name" value="HIV Type 1 Reverse Transcriptase, subunit A, domain 1"/>
    <property type="match status" value="1"/>
</dbReference>
<dbReference type="InterPro" id="IPR043502">
    <property type="entry name" value="DNA/RNA_pol_sf"/>
</dbReference>
<dbReference type="PANTHER" id="PTHR24559">
    <property type="entry name" value="TRANSPOSON TY3-I GAG-POL POLYPROTEIN"/>
    <property type="match status" value="1"/>
</dbReference>
<feature type="domain" description="Reverse transcriptase" evidence="1">
    <location>
        <begin position="230"/>
        <end position="409"/>
    </location>
</feature>
<accession>A0ABQ4YTR0</accession>
<dbReference type="InterPro" id="IPR000477">
    <property type="entry name" value="RT_dom"/>
</dbReference>
<dbReference type="SUPFAM" id="SSF50630">
    <property type="entry name" value="Acid proteases"/>
    <property type="match status" value="1"/>
</dbReference>
<dbReference type="PROSITE" id="PS50878">
    <property type="entry name" value="RT_POL"/>
    <property type="match status" value="1"/>
</dbReference>
<protein>
    <submittedName>
        <fullName evidence="2">Reverse transcriptase domain-containing protein</fullName>
    </submittedName>
</protein>
<dbReference type="Proteomes" id="UP001151760">
    <property type="component" value="Unassembled WGS sequence"/>
</dbReference>
<evidence type="ECO:0000313" key="2">
    <source>
        <dbReference type="EMBL" id="GJS81259.1"/>
    </source>
</evidence>
<dbReference type="Pfam" id="PF00078">
    <property type="entry name" value="RVT_1"/>
    <property type="match status" value="1"/>
</dbReference>
<dbReference type="InterPro" id="IPR053134">
    <property type="entry name" value="RNA-dir_DNA_polymerase"/>
</dbReference>
<dbReference type="SUPFAM" id="SSF56672">
    <property type="entry name" value="DNA/RNA polymerases"/>
    <property type="match status" value="1"/>
</dbReference>
<dbReference type="GO" id="GO:0003964">
    <property type="term" value="F:RNA-directed DNA polymerase activity"/>
    <property type="evidence" value="ECO:0007669"/>
    <property type="project" value="UniProtKB-KW"/>
</dbReference>
<evidence type="ECO:0000313" key="3">
    <source>
        <dbReference type="Proteomes" id="UP001151760"/>
    </source>
</evidence>
<dbReference type="Pfam" id="PF08284">
    <property type="entry name" value="RVP_2"/>
    <property type="match status" value="1"/>
</dbReference>
<reference evidence="2" key="2">
    <citation type="submission" date="2022-01" db="EMBL/GenBank/DDBJ databases">
        <authorList>
            <person name="Yamashiro T."/>
            <person name="Shiraishi A."/>
            <person name="Satake H."/>
            <person name="Nakayama K."/>
        </authorList>
    </citation>
    <scope>NUCLEOTIDE SEQUENCE</scope>
</reference>
<keyword evidence="2" id="KW-0695">RNA-directed DNA polymerase</keyword>
<dbReference type="CDD" id="cd00303">
    <property type="entry name" value="retropepsin_like"/>
    <property type="match status" value="1"/>
</dbReference>
<dbReference type="PANTHER" id="PTHR24559:SF427">
    <property type="entry name" value="RNA-DIRECTED DNA POLYMERASE"/>
    <property type="match status" value="1"/>
</dbReference>
<evidence type="ECO:0000259" key="1">
    <source>
        <dbReference type="PROSITE" id="PS50878"/>
    </source>
</evidence>
<keyword evidence="2" id="KW-0548">Nucleotidyltransferase</keyword>
<sequence>MTGAFLLNNRYASILFDIGADRSFMSTAFSSQMDITPSTLDHYYDVELADGRIIGLNTILRGCTLNLLSHPFNINLIPVELGSFDAIIGMDWLAKYQAIIVCAEKIVRIPWGNKTLIVHGDGSNQGHEARLHIISYSKTQEYMLKGCPVFLAHVTTNEVEGKSEKKRLEDVPIVRDFPEVFPEDLPGLPPTRQVEFQIDLIPGAAPVARAPYRLAPSKMKELSKQLKELSDKGFIRPSSSPWGAPVLFFKKKNGSFQMCIDYRELNKLTRYPLPRIDDLFNQLQGLSVYSKIDLRSGYHQLRVREEDIPRTAFRTRYGHYKFQVMPFGLTNAPAVFMDLMNRVCKPYLDKFVIVFIDDILIYSKNKQEHEEHLKLILDLLKKEELREHEEHLKLILDLLKKEEFKGIHVDLAKIESIKDWTSHKSPTEIRHFLGLAGYYRRFIEGFSKIAKPMTKLQDEGRDFIAYCDASKKGLGTVLMKREKVIAYGITPTEIHEKNHSDSWIWNFGA</sequence>
<gene>
    <name evidence="2" type="ORF">Tco_0747800</name>
</gene>
<keyword evidence="3" id="KW-1185">Reference proteome</keyword>
<dbReference type="Gene3D" id="2.40.70.10">
    <property type="entry name" value="Acid Proteases"/>
    <property type="match status" value="1"/>
</dbReference>